<protein>
    <recommendedName>
        <fullName evidence="3">Secreted protein</fullName>
    </recommendedName>
</protein>
<gene>
    <name evidence="1" type="ORF">DERP_004824</name>
</gene>
<name>A0ABQ8JT36_DERPT</name>
<evidence type="ECO:0008006" key="3">
    <source>
        <dbReference type="Google" id="ProtNLM"/>
    </source>
</evidence>
<sequence>MRIHSFRFLWQTSYWIVVIFTICQDILDYYSVYKQNRFQLEKLLFGRYKRKQNSKVLILSIHMTQ</sequence>
<comment type="caution">
    <text evidence="1">The sequence shown here is derived from an EMBL/GenBank/DDBJ whole genome shotgun (WGS) entry which is preliminary data.</text>
</comment>
<keyword evidence="2" id="KW-1185">Reference proteome</keyword>
<reference evidence="1 2" key="1">
    <citation type="journal article" date="2018" name="J. Allergy Clin. Immunol.">
        <title>High-quality assembly of Dermatophagoides pteronyssinus genome and transcriptome reveals a wide range of novel allergens.</title>
        <authorList>
            <person name="Liu X.Y."/>
            <person name="Yang K.Y."/>
            <person name="Wang M.Q."/>
            <person name="Kwok J.S."/>
            <person name="Zeng X."/>
            <person name="Yang Z."/>
            <person name="Xiao X.J."/>
            <person name="Lau C.P."/>
            <person name="Li Y."/>
            <person name="Huang Z.M."/>
            <person name="Ba J.G."/>
            <person name="Yim A.K."/>
            <person name="Ouyang C.Y."/>
            <person name="Ngai S.M."/>
            <person name="Chan T.F."/>
            <person name="Leung E.L."/>
            <person name="Liu L."/>
            <person name="Liu Z.G."/>
            <person name="Tsui S.K."/>
        </authorList>
    </citation>
    <scope>NUCLEOTIDE SEQUENCE [LARGE SCALE GENOMIC DNA]</scope>
    <source>
        <strain evidence="1">Derp</strain>
    </source>
</reference>
<dbReference type="EMBL" id="NJHN03000017">
    <property type="protein sequence ID" value="KAH9425610.1"/>
    <property type="molecule type" value="Genomic_DNA"/>
</dbReference>
<evidence type="ECO:0000313" key="2">
    <source>
        <dbReference type="Proteomes" id="UP000887458"/>
    </source>
</evidence>
<dbReference type="Proteomes" id="UP000887458">
    <property type="component" value="Unassembled WGS sequence"/>
</dbReference>
<accession>A0ABQ8JT36</accession>
<evidence type="ECO:0000313" key="1">
    <source>
        <dbReference type="EMBL" id="KAH9425610.1"/>
    </source>
</evidence>
<organism evidence="1 2">
    <name type="scientific">Dermatophagoides pteronyssinus</name>
    <name type="common">European house dust mite</name>
    <dbReference type="NCBI Taxonomy" id="6956"/>
    <lineage>
        <taxon>Eukaryota</taxon>
        <taxon>Metazoa</taxon>
        <taxon>Ecdysozoa</taxon>
        <taxon>Arthropoda</taxon>
        <taxon>Chelicerata</taxon>
        <taxon>Arachnida</taxon>
        <taxon>Acari</taxon>
        <taxon>Acariformes</taxon>
        <taxon>Sarcoptiformes</taxon>
        <taxon>Astigmata</taxon>
        <taxon>Psoroptidia</taxon>
        <taxon>Analgoidea</taxon>
        <taxon>Pyroglyphidae</taxon>
        <taxon>Dermatophagoidinae</taxon>
        <taxon>Dermatophagoides</taxon>
    </lineage>
</organism>
<reference evidence="1 2" key="2">
    <citation type="journal article" date="2022" name="Mol. Biol. Evol.">
        <title>Comparative Genomics Reveals Insights into the Divergent Evolution of Astigmatic Mites and Household Pest Adaptations.</title>
        <authorList>
            <person name="Xiong Q."/>
            <person name="Wan A.T."/>
            <person name="Liu X."/>
            <person name="Fung C.S."/>
            <person name="Xiao X."/>
            <person name="Malainual N."/>
            <person name="Hou J."/>
            <person name="Wang L."/>
            <person name="Wang M."/>
            <person name="Yang K.Y."/>
            <person name="Cui Y."/>
            <person name="Leung E.L."/>
            <person name="Nong W."/>
            <person name="Shin S.K."/>
            <person name="Au S.W."/>
            <person name="Jeong K.Y."/>
            <person name="Chew F.T."/>
            <person name="Hui J.H."/>
            <person name="Leung T.F."/>
            <person name="Tungtrongchitr A."/>
            <person name="Zhong N."/>
            <person name="Liu Z."/>
            <person name="Tsui S.K."/>
        </authorList>
    </citation>
    <scope>NUCLEOTIDE SEQUENCE [LARGE SCALE GENOMIC DNA]</scope>
    <source>
        <strain evidence="1">Derp</strain>
    </source>
</reference>
<proteinExistence type="predicted"/>